<dbReference type="AlphaFoldDB" id="A0AAD3YBY7"/>
<keyword evidence="3" id="KW-1185">Reference proteome</keyword>
<organism evidence="2 3">
    <name type="scientific">Cutaneotrichosporon spelunceum</name>
    <dbReference type="NCBI Taxonomy" id="1672016"/>
    <lineage>
        <taxon>Eukaryota</taxon>
        <taxon>Fungi</taxon>
        <taxon>Dikarya</taxon>
        <taxon>Basidiomycota</taxon>
        <taxon>Agaricomycotina</taxon>
        <taxon>Tremellomycetes</taxon>
        <taxon>Trichosporonales</taxon>
        <taxon>Trichosporonaceae</taxon>
        <taxon>Cutaneotrichosporon</taxon>
    </lineage>
</organism>
<reference evidence="2" key="2">
    <citation type="submission" date="2023-06" db="EMBL/GenBank/DDBJ databases">
        <authorList>
            <person name="Kobayashi Y."/>
            <person name="Kayamori A."/>
            <person name="Aoki K."/>
            <person name="Shiwa Y."/>
            <person name="Fujita N."/>
            <person name="Sugita T."/>
            <person name="Iwasaki W."/>
            <person name="Tanaka N."/>
            <person name="Takashima M."/>
        </authorList>
    </citation>
    <scope>NUCLEOTIDE SEQUENCE</scope>
    <source>
        <strain evidence="2">HIS016</strain>
    </source>
</reference>
<reference evidence="2" key="1">
    <citation type="journal article" date="2023" name="BMC Genomics">
        <title>Chromosome-level genome assemblies of Cutaneotrichosporon spp. (Trichosporonales, Basidiomycota) reveal imbalanced evolution between nucleotide sequences and chromosome synteny.</title>
        <authorList>
            <person name="Kobayashi Y."/>
            <person name="Kayamori A."/>
            <person name="Aoki K."/>
            <person name="Shiwa Y."/>
            <person name="Matsutani M."/>
            <person name="Fujita N."/>
            <person name="Sugita T."/>
            <person name="Iwasaki W."/>
            <person name="Tanaka N."/>
            <person name="Takashima M."/>
        </authorList>
    </citation>
    <scope>NUCLEOTIDE SEQUENCE</scope>
    <source>
        <strain evidence="2">HIS016</strain>
    </source>
</reference>
<evidence type="ECO:0008006" key="4">
    <source>
        <dbReference type="Google" id="ProtNLM"/>
    </source>
</evidence>
<dbReference type="EMBL" id="BTCM01000004">
    <property type="protein sequence ID" value="GMK57545.1"/>
    <property type="molecule type" value="Genomic_DNA"/>
</dbReference>
<dbReference type="Proteomes" id="UP001222932">
    <property type="component" value="Unassembled WGS sequence"/>
</dbReference>
<name>A0AAD3YBY7_9TREE</name>
<sequence length="176" mass="19114">MLFFLHLLALCLPLVLGQGLGVSTSYWPVLSPSPTIPWVRGSPNLLSWRVAGGTGVQAFEIELHHYSRKVMLGSLKIAHRYPMDALPGRYANLGGTIEVELPADIPLGQGYIVSFSSYYHGKVYALSEPFAIVDQLPSNYTAPTGLGSPSRTASVTSMPNPTQQWALMLDGPEDKD</sequence>
<feature type="signal peptide" evidence="1">
    <location>
        <begin position="1"/>
        <end position="17"/>
    </location>
</feature>
<evidence type="ECO:0000313" key="3">
    <source>
        <dbReference type="Proteomes" id="UP001222932"/>
    </source>
</evidence>
<protein>
    <recommendedName>
        <fullName evidence="4">DUF642 domain-containing protein</fullName>
    </recommendedName>
</protein>
<gene>
    <name evidence="2" type="ORF">CspeluHIS016_0403790</name>
</gene>
<evidence type="ECO:0000256" key="1">
    <source>
        <dbReference type="SAM" id="SignalP"/>
    </source>
</evidence>
<keyword evidence="1" id="KW-0732">Signal</keyword>
<evidence type="ECO:0000313" key="2">
    <source>
        <dbReference type="EMBL" id="GMK57545.1"/>
    </source>
</evidence>
<feature type="chain" id="PRO_5042144864" description="DUF642 domain-containing protein" evidence="1">
    <location>
        <begin position="18"/>
        <end position="176"/>
    </location>
</feature>
<comment type="caution">
    <text evidence="2">The sequence shown here is derived from an EMBL/GenBank/DDBJ whole genome shotgun (WGS) entry which is preliminary data.</text>
</comment>
<proteinExistence type="predicted"/>
<accession>A0AAD3YBY7</accession>